<dbReference type="InterPro" id="IPR036069">
    <property type="entry name" value="DUF34/NIF3_sf"/>
</dbReference>
<dbReference type="PANTHER" id="PTHR41774">
    <property type="match status" value="1"/>
</dbReference>
<evidence type="ECO:0008006" key="3">
    <source>
        <dbReference type="Google" id="ProtNLM"/>
    </source>
</evidence>
<dbReference type="Proteomes" id="UP000176282">
    <property type="component" value="Unassembled WGS sequence"/>
</dbReference>
<sequence length="110" mass="12073">MLEESPYVKIRVTVPVEAVDQVRQALGDTGAGQIGNYSYCAFTYPVTGYFKPEGGADPAVGTVGKLETVQEVMIEAICHKDIIKQVIEAVVSVHPYEEPAIDIMPRYELQ</sequence>
<dbReference type="Gene3D" id="3.30.70.120">
    <property type="match status" value="1"/>
</dbReference>
<organism evidence="1 2">
    <name type="scientific">Candidatus Magasanikbacteria bacterium RIFCSPHIGHO2_02_FULL_47_14</name>
    <dbReference type="NCBI Taxonomy" id="1798680"/>
    <lineage>
        <taxon>Bacteria</taxon>
        <taxon>Candidatus Magasanikiibacteriota</taxon>
    </lineage>
</organism>
<name>A0A1F6M778_9BACT</name>
<proteinExistence type="predicted"/>
<dbReference type="STRING" id="1798680.A3J66_03630"/>
<gene>
    <name evidence="1" type="ORF">A3J66_03630</name>
</gene>
<dbReference type="AlphaFoldDB" id="A0A1F6M778"/>
<evidence type="ECO:0000313" key="2">
    <source>
        <dbReference type="Proteomes" id="UP000176282"/>
    </source>
</evidence>
<dbReference type="InterPro" id="IPR015867">
    <property type="entry name" value="N-reg_PII/ATP_PRibTrfase_C"/>
</dbReference>
<evidence type="ECO:0000313" key="1">
    <source>
        <dbReference type="EMBL" id="OGH67494.1"/>
    </source>
</evidence>
<dbReference type="EMBL" id="MFQB01000031">
    <property type="protein sequence ID" value="OGH67494.1"/>
    <property type="molecule type" value="Genomic_DNA"/>
</dbReference>
<comment type="caution">
    <text evidence="1">The sequence shown here is derived from an EMBL/GenBank/DDBJ whole genome shotgun (WGS) entry which is preliminary data.</text>
</comment>
<dbReference type="PANTHER" id="PTHR41774:SF1">
    <property type="entry name" value="NGG1P INTERACTING FACTOR NIF3"/>
    <property type="match status" value="1"/>
</dbReference>
<reference evidence="1 2" key="1">
    <citation type="journal article" date="2016" name="Nat. Commun.">
        <title>Thousands of microbial genomes shed light on interconnected biogeochemical processes in an aquifer system.</title>
        <authorList>
            <person name="Anantharaman K."/>
            <person name="Brown C.T."/>
            <person name="Hug L.A."/>
            <person name="Sharon I."/>
            <person name="Castelle C.J."/>
            <person name="Probst A.J."/>
            <person name="Thomas B.C."/>
            <person name="Singh A."/>
            <person name="Wilkins M.J."/>
            <person name="Karaoz U."/>
            <person name="Brodie E.L."/>
            <person name="Williams K.H."/>
            <person name="Hubbard S.S."/>
            <person name="Banfield J.F."/>
        </authorList>
    </citation>
    <scope>NUCLEOTIDE SEQUENCE [LARGE SCALE GENOMIC DNA]</scope>
</reference>
<dbReference type="SUPFAM" id="SSF102705">
    <property type="entry name" value="NIF3 (NGG1p interacting factor 3)-like"/>
    <property type="match status" value="1"/>
</dbReference>
<protein>
    <recommendedName>
        <fullName evidence="3">Cytochrome C biogenesis protein</fullName>
    </recommendedName>
</protein>
<accession>A0A1F6M778</accession>